<dbReference type="InterPro" id="IPR025110">
    <property type="entry name" value="AMP-bd_C"/>
</dbReference>
<dbReference type="Gene3D" id="3.40.50.12780">
    <property type="entry name" value="N-terminal domain of ligase-like"/>
    <property type="match status" value="1"/>
</dbReference>
<dbReference type="Pfam" id="PF13193">
    <property type="entry name" value="AMP-binding_C"/>
    <property type="match status" value="1"/>
</dbReference>
<dbReference type="InterPro" id="IPR042099">
    <property type="entry name" value="ANL_N_sf"/>
</dbReference>
<dbReference type="Proteomes" id="UP000035579">
    <property type="component" value="Chromosome"/>
</dbReference>
<evidence type="ECO:0000259" key="1">
    <source>
        <dbReference type="Pfam" id="PF00501"/>
    </source>
</evidence>
<dbReference type="Proteomes" id="UP000256345">
    <property type="component" value="Unassembled WGS sequence"/>
</dbReference>
<evidence type="ECO:0000313" key="6">
    <source>
        <dbReference type="Proteomes" id="UP000256345"/>
    </source>
</evidence>
<dbReference type="AlphaFoldDB" id="A0AAC8Q7I4"/>
<feature type="domain" description="AMP-dependent synthetase/ligase" evidence="1">
    <location>
        <begin position="8"/>
        <end position="142"/>
    </location>
</feature>
<name>A0AAC8Q7I4_9BACT</name>
<evidence type="ECO:0000313" key="5">
    <source>
        <dbReference type="Proteomes" id="UP000035579"/>
    </source>
</evidence>
<dbReference type="PANTHER" id="PTHR43767:SF1">
    <property type="entry name" value="NONRIBOSOMAL PEPTIDE SYNTHASE PES1 (EUROFUNG)-RELATED"/>
    <property type="match status" value="1"/>
</dbReference>
<dbReference type="EMBL" id="QUMU01000008">
    <property type="protein sequence ID" value="REG28718.1"/>
    <property type="molecule type" value="Genomic_DNA"/>
</dbReference>
<evidence type="ECO:0000313" key="4">
    <source>
        <dbReference type="EMBL" id="REG28718.1"/>
    </source>
</evidence>
<dbReference type="SUPFAM" id="SSF56801">
    <property type="entry name" value="Acetyl-CoA synthetase-like"/>
    <property type="match status" value="1"/>
</dbReference>
<dbReference type="InterPro" id="IPR000873">
    <property type="entry name" value="AMP-dep_synth/lig_dom"/>
</dbReference>
<dbReference type="Gene3D" id="3.30.300.30">
    <property type="match status" value="1"/>
</dbReference>
<evidence type="ECO:0000259" key="2">
    <source>
        <dbReference type="Pfam" id="PF13193"/>
    </source>
</evidence>
<dbReference type="InterPro" id="IPR050237">
    <property type="entry name" value="ATP-dep_AMP-bd_enzyme"/>
</dbReference>
<keyword evidence="6" id="KW-1185">Reference proteome</keyword>
<dbReference type="PANTHER" id="PTHR43767">
    <property type="entry name" value="LONG-CHAIN-FATTY-ACID--COA LIGASE"/>
    <property type="match status" value="1"/>
</dbReference>
<reference evidence="4 6" key="2">
    <citation type="submission" date="2018-08" db="EMBL/GenBank/DDBJ databases">
        <title>Genomic Encyclopedia of Archaeal and Bacterial Type Strains, Phase II (KMG-II): from individual species to whole genera.</title>
        <authorList>
            <person name="Goeker M."/>
        </authorList>
    </citation>
    <scope>NUCLEOTIDE SEQUENCE [LARGE SCALE GENOMIC DNA]</scope>
    <source>
        <strain evidence="4 6">DSM 2261</strain>
    </source>
</reference>
<reference evidence="3 5" key="1">
    <citation type="submission" date="2015-05" db="EMBL/GenBank/DDBJ databases">
        <title>Genome assembly of Archangium gephyra DSM 2261.</title>
        <authorList>
            <person name="Sharma G."/>
            <person name="Subramanian S."/>
        </authorList>
    </citation>
    <scope>NUCLEOTIDE SEQUENCE [LARGE SCALE GENOMIC DNA]</scope>
    <source>
        <strain evidence="3 5">DSM 2261</strain>
    </source>
</reference>
<dbReference type="InterPro" id="IPR045851">
    <property type="entry name" value="AMP-bd_C_sf"/>
</dbReference>
<evidence type="ECO:0000313" key="3">
    <source>
        <dbReference type="EMBL" id="AKJ02354.1"/>
    </source>
</evidence>
<gene>
    <name evidence="3" type="ORF">AA314_03980</name>
    <name evidence="4" type="ORF">ATI61_108259</name>
</gene>
<dbReference type="RefSeq" id="WP_047856695.1">
    <property type="nucleotide sequence ID" value="NZ_CP011509.1"/>
</dbReference>
<organism evidence="3 5">
    <name type="scientific">Archangium gephyra</name>
    <dbReference type="NCBI Taxonomy" id="48"/>
    <lineage>
        <taxon>Bacteria</taxon>
        <taxon>Pseudomonadati</taxon>
        <taxon>Myxococcota</taxon>
        <taxon>Myxococcia</taxon>
        <taxon>Myxococcales</taxon>
        <taxon>Cystobacterineae</taxon>
        <taxon>Archangiaceae</taxon>
        <taxon>Archangium</taxon>
    </lineage>
</organism>
<proteinExistence type="predicted"/>
<dbReference type="GO" id="GO:0016878">
    <property type="term" value="F:acid-thiol ligase activity"/>
    <property type="evidence" value="ECO:0007669"/>
    <property type="project" value="UniProtKB-ARBA"/>
</dbReference>
<dbReference type="EMBL" id="CP011509">
    <property type="protein sequence ID" value="AKJ02354.1"/>
    <property type="molecule type" value="Genomic_DNA"/>
</dbReference>
<accession>A0AAC8Q7I4</accession>
<sequence>MRHPQVVAQHWKLVERYRPTVVGGIPTSLVSLLEVPLCGEDIQSVEFCVTGGAPLPTAVAHDFERRFGLPVHEIYGMTECAGLISVAPRHLPPRYGASGYRVPGVEVEARRLLGDCTPGERLPDGETGVLVVRGPNVFPGYLNPKQNEAAFTADGWLNTGDLGSVAADGLVRVTGRAKDVIIRGGHNIDPAGIEEAANSHPAVAVSAAVGMPDAYAGEVPLLFVTLKQDSTVSLEDLRVHLRANVPEGPARPREVVILPEMPMTAVGKISKPVLRRDATRRAAAAAAAAVLEGTQVESHLEVEEKDDGRPLVRVRLLSCPEELRPALAVKLSDALSRFTFTHALGFA</sequence>
<dbReference type="KEGG" id="age:AA314_03980"/>
<feature type="domain" description="AMP-binding enzyme C-terminal" evidence="2">
    <location>
        <begin position="193"/>
        <end position="268"/>
    </location>
</feature>
<protein>
    <submittedName>
        <fullName evidence="3">Acetyl-coenzyme A synthetase</fullName>
    </submittedName>
    <submittedName>
        <fullName evidence="4">Fatty-acyl-CoA synthase</fullName>
    </submittedName>
</protein>
<dbReference type="Pfam" id="PF00501">
    <property type="entry name" value="AMP-binding"/>
    <property type="match status" value="1"/>
</dbReference>